<dbReference type="Gene3D" id="1.25.40.10">
    <property type="entry name" value="Tetratricopeptide repeat domain"/>
    <property type="match status" value="1"/>
</dbReference>
<dbReference type="GO" id="GO:0016020">
    <property type="term" value="C:membrane"/>
    <property type="evidence" value="ECO:0007669"/>
    <property type="project" value="InterPro"/>
</dbReference>
<dbReference type="GO" id="GO:0005794">
    <property type="term" value="C:Golgi apparatus"/>
    <property type="evidence" value="ECO:0007669"/>
    <property type="project" value="TreeGrafter"/>
</dbReference>
<dbReference type="SMART" id="SM00028">
    <property type="entry name" value="TPR"/>
    <property type="match status" value="2"/>
</dbReference>
<keyword evidence="3" id="KW-0802">TPR repeat</keyword>
<feature type="repeat" description="TPR" evidence="3">
    <location>
        <begin position="23"/>
        <end position="56"/>
    </location>
</feature>
<dbReference type="InterPro" id="IPR002685">
    <property type="entry name" value="Glyco_trans_15"/>
</dbReference>
<dbReference type="PROSITE" id="PS50005">
    <property type="entry name" value="TPR"/>
    <property type="match status" value="1"/>
</dbReference>
<feature type="region of interest" description="Disordered" evidence="4">
    <location>
        <begin position="818"/>
        <end position="856"/>
    </location>
</feature>
<reference evidence="5 6" key="1">
    <citation type="journal article" date="2015" name="Genome Biol. Evol.">
        <title>Comparative Genomics of a Bacterivorous Green Alga Reveals Evolutionary Causalities and Consequences of Phago-Mixotrophic Mode of Nutrition.</title>
        <authorList>
            <person name="Burns J.A."/>
            <person name="Paasch A."/>
            <person name="Narechania A."/>
            <person name="Kim E."/>
        </authorList>
    </citation>
    <scope>NUCLEOTIDE SEQUENCE [LARGE SCALE GENOMIC DNA]</scope>
    <source>
        <strain evidence="5 6">PLY_AMNH</strain>
    </source>
</reference>
<dbReference type="InterPro" id="IPR019734">
    <property type="entry name" value="TPR_rpt"/>
</dbReference>
<dbReference type="AlphaFoldDB" id="A0AAE0F4F0"/>
<organism evidence="5 6">
    <name type="scientific">Cymbomonas tetramitiformis</name>
    <dbReference type="NCBI Taxonomy" id="36881"/>
    <lineage>
        <taxon>Eukaryota</taxon>
        <taxon>Viridiplantae</taxon>
        <taxon>Chlorophyta</taxon>
        <taxon>Pyramimonadophyceae</taxon>
        <taxon>Pyramimonadales</taxon>
        <taxon>Pyramimonadaceae</taxon>
        <taxon>Cymbomonas</taxon>
    </lineage>
</organism>
<evidence type="ECO:0000313" key="6">
    <source>
        <dbReference type="Proteomes" id="UP001190700"/>
    </source>
</evidence>
<proteinExistence type="inferred from homology"/>
<name>A0AAE0F4F0_9CHLO</name>
<evidence type="ECO:0000256" key="3">
    <source>
        <dbReference type="PROSITE-ProRule" id="PRU00339"/>
    </source>
</evidence>
<comment type="caution">
    <text evidence="5">The sequence shown here is derived from an EMBL/GenBank/DDBJ whole genome shotgun (WGS) entry which is preliminary data.</text>
</comment>
<accession>A0AAE0F4F0</accession>
<dbReference type="GO" id="GO:0000026">
    <property type="term" value="F:alpha-1,2-mannosyltransferase activity"/>
    <property type="evidence" value="ECO:0007669"/>
    <property type="project" value="TreeGrafter"/>
</dbReference>
<dbReference type="PANTHER" id="PTHR31121">
    <property type="entry name" value="ALPHA-1,2 MANNOSYLTRANSFERASE KTR1"/>
    <property type="match status" value="1"/>
</dbReference>
<dbReference type="SUPFAM" id="SSF48452">
    <property type="entry name" value="TPR-like"/>
    <property type="match status" value="1"/>
</dbReference>
<protein>
    <submittedName>
        <fullName evidence="5">Uncharacterized protein</fullName>
    </submittedName>
</protein>
<keyword evidence="6" id="KW-1185">Reference proteome</keyword>
<dbReference type="InterPro" id="IPR029044">
    <property type="entry name" value="Nucleotide-diphossugar_trans"/>
</dbReference>
<feature type="region of interest" description="Disordered" evidence="4">
    <location>
        <begin position="593"/>
        <end position="616"/>
    </location>
</feature>
<evidence type="ECO:0000256" key="2">
    <source>
        <dbReference type="ARBA" id="ARBA00022679"/>
    </source>
</evidence>
<feature type="compositionally biased region" description="Pro residues" evidence="4">
    <location>
        <begin position="821"/>
        <end position="838"/>
    </location>
</feature>
<sequence>NAARAEALFKVATESSQAAGTLAVAWGNLAEMQKRRHDLPAALHSIQRACQLSPNDVFYRSELVEIQMQIASHIYNEAVQMIQEDASQDAVAARFVDAALLFAPQGVSPEDLGVTGRISAFQAYVAAAEICHRGGAYAIAVEHYLEAMSLSLQGLAPDLWRNLGSAQEAGQLNLEGAGRALWTAAQQATSLTFSGDGAWEVSKWLEEPRALPTLEGSAATSWMQAMSPRLKVWEYWQMAAMFAARWGARPGGLQAVLGHWRRWRRALDAATAEDVVGSAVATLRSRPVPPPHSPPQQHPQVTGVIVYLCCSSDFSLHDLSVSVSLTYRHFTSKWPYPILIFHEGLSAHEQDRLAALAGADYGDEEVLVDGTQQRVLFVEVDMTAFGGDNKSTSWAHGGQQEEDKLMRGPAYRRMIRFFAYEMWQLPILDNYDWVWRLDTDGMLYEDVPYDVFLEMAQHNHVYGFAALQVDNPEVVTGLWESTLRFAARGGHTMDDGLKSIFAPSGQWTRLCYYNNFEVSQVKLWRSEEYHAYFAFLEQEGGIEDHRWGDSPIHTLASLLFLDADQWACTAGPGFTGDIINGGISISARSAAAQRRLADPKRQPPADSRAKGNAATEWNNLPHPQCRSFRCYAATAVERCYHMIPFSDNERTQAHRSAFSSATQPSKACGGVSFPHVTMPPHTQAAVTVSDGADSAPRAAGQLMPAAGAGTPGGDFPISEHDIFKQVAAAAREAPPAYGHLASISPPTEEFPGGVLELVPCANAFGRQLSAATCSFPQAVGCGAPPVGFRPTFGMLACFIELFCFGIVGTTNPCANFSHDAPPGPASPGARAPPSPDYTPPTSDDEEEQPALNGDFNSGHRGILCVDDYYGMDVTSPWLPSGGDDSIADIFTRPLPQRDFFCGIVLPLRGGH</sequence>
<gene>
    <name evidence="5" type="ORF">CYMTET_39691</name>
</gene>
<dbReference type="GO" id="GO:0006487">
    <property type="term" value="P:protein N-linked glycosylation"/>
    <property type="evidence" value="ECO:0007669"/>
    <property type="project" value="TreeGrafter"/>
</dbReference>
<comment type="similarity">
    <text evidence="1">Belongs to the glycosyltransferase 15 family.</text>
</comment>
<dbReference type="Gene3D" id="3.90.550.10">
    <property type="entry name" value="Spore Coat Polysaccharide Biosynthesis Protein SpsA, Chain A"/>
    <property type="match status" value="1"/>
</dbReference>
<dbReference type="SUPFAM" id="SSF53448">
    <property type="entry name" value="Nucleotide-diphospho-sugar transferases"/>
    <property type="match status" value="1"/>
</dbReference>
<dbReference type="GO" id="GO:0000032">
    <property type="term" value="P:cell wall mannoprotein biosynthetic process"/>
    <property type="evidence" value="ECO:0007669"/>
    <property type="project" value="TreeGrafter"/>
</dbReference>
<evidence type="ECO:0000313" key="5">
    <source>
        <dbReference type="EMBL" id="KAK3250957.1"/>
    </source>
</evidence>
<dbReference type="EMBL" id="LGRX02026388">
    <property type="protein sequence ID" value="KAK3250957.1"/>
    <property type="molecule type" value="Genomic_DNA"/>
</dbReference>
<keyword evidence="2" id="KW-0808">Transferase</keyword>
<evidence type="ECO:0000256" key="4">
    <source>
        <dbReference type="SAM" id="MobiDB-lite"/>
    </source>
</evidence>
<feature type="compositionally biased region" description="Basic and acidic residues" evidence="4">
    <location>
        <begin position="595"/>
        <end position="609"/>
    </location>
</feature>
<dbReference type="Proteomes" id="UP001190700">
    <property type="component" value="Unassembled WGS sequence"/>
</dbReference>
<dbReference type="InterPro" id="IPR011990">
    <property type="entry name" value="TPR-like_helical_dom_sf"/>
</dbReference>
<evidence type="ECO:0000256" key="1">
    <source>
        <dbReference type="ARBA" id="ARBA00007677"/>
    </source>
</evidence>
<feature type="non-terminal residue" evidence="5">
    <location>
        <position position="1"/>
    </location>
</feature>
<dbReference type="Pfam" id="PF01793">
    <property type="entry name" value="Glyco_transf_15"/>
    <property type="match status" value="1"/>
</dbReference>
<dbReference type="PANTHER" id="PTHR31121:SF6">
    <property type="entry name" value="ALPHA-1,2 MANNOSYLTRANSFERASE KTR1"/>
    <property type="match status" value="1"/>
</dbReference>